<name>A0A8C4J2K6_DRONO</name>
<dbReference type="Ensembl" id="ENSDNVT00000003936.1">
    <property type="protein sequence ID" value="ENSDNVP00000003273.1"/>
    <property type="gene ID" value="ENSDNVG00000002317.1"/>
</dbReference>
<evidence type="ECO:0000256" key="1">
    <source>
        <dbReference type="SAM" id="MobiDB-lite"/>
    </source>
</evidence>
<dbReference type="Proteomes" id="UP000694423">
    <property type="component" value="Unplaced"/>
</dbReference>
<reference evidence="2" key="2">
    <citation type="submission" date="2025-09" db="UniProtKB">
        <authorList>
            <consortium name="Ensembl"/>
        </authorList>
    </citation>
    <scope>IDENTIFICATION</scope>
</reference>
<dbReference type="AlphaFoldDB" id="A0A8C4J2K6"/>
<evidence type="ECO:0000313" key="2">
    <source>
        <dbReference type="Ensembl" id="ENSDNVP00000003273.1"/>
    </source>
</evidence>
<keyword evidence="3" id="KW-1185">Reference proteome</keyword>
<evidence type="ECO:0000313" key="3">
    <source>
        <dbReference type="Proteomes" id="UP000694423"/>
    </source>
</evidence>
<reference evidence="2" key="1">
    <citation type="submission" date="2025-08" db="UniProtKB">
        <authorList>
            <consortium name="Ensembl"/>
        </authorList>
    </citation>
    <scope>IDENTIFICATION</scope>
</reference>
<feature type="compositionally biased region" description="Basic and acidic residues" evidence="1">
    <location>
        <begin position="1"/>
        <end position="11"/>
    </location>
</feature>
<feature type="region of interest" description="Disordered" evidence="1">
    <location>
        <begin position="1"/>
        <end position="20"/>
    </location>
</feature>
<protein>
    <submittedName>
        <fullName evidence="2">Uncharacterized protein</fullName>
    </submittedName>
</protein>
<sequence>MGDPAAEEKAAAECSQMTDKKEGKKVAREVKLLLSDYQPHCPSVQSCPPASQPPACPDAWGYSSPGAELCISLC</sequence>
<accession>A0A8C4J2K6</accession>
<proteinExistence type="predicted"/>
<organism evidence="2 3">
    <name type="scientific">Dromaius novaehollandiae</name>
    <name type="common">Emu</name>
    <dbReference type="NCBI Taxonomy" id="8790"/>
    <lineage>
        <taxon>Eukaryota</taxon>
        <taxon>Metazoa</taxon>
        <taxon>Chordata</taxon>
        <taxon>Craniata</taxon>
        <taxon>Vertebrata</taxon>
        <taxon>Euteleostomi</taxon>
        <taxon>Archelosauria</taxon>
        <taxon>Archosauria</taxon>
        <taxon>Dinosauria</taxon>
        <taxon>Saurischia</taxon>
        <taxon>Theropoda</taxon>
        <taxon>Coelurosauria</taxon>
        <taxon>Aves</taxon>
        <taxon>Palaeognathae</taxon>
        <taxon>Casuariiformes</taxon>
        <taxon>Dromaiidae</taxon>
        <taxon>Dromaius</taxon>
    </lineage>
</organism>